<dbReference type="PROSITE" id="PS00816">
    <property type="entry name" value="AIPM_HOMOCIT_SYNTH_2"/>
    <property type="match status" value="1"/>
</dbReference>
<gene>
    <name evidence="4" type="ordered locus">TCELL_0774</name>
</gene>
<evidence type="ECO:0000313" key="4">
    <source>
        <dbReference type="EMBL" id="AFK51198.1"/>
    </source>
</evidence>
<dbReference type="RefSeq" id="WP_014737448.1">
    <property type="nucleotide sequence ID" value="NC_017954.1"/>
</dbReference>
<dbReference type="GO" id="GO:0046912">
    <property type="term" value="F:acyltransferase activity, acyl groups converted into alkyl on transfer"/>
    <property type="evidence" value="ECO:0007669"/>
    <property type="project" value="InterPro"/>
</dbReference>
<keyword evidence="2 4" id="KW-0808">Transferase</keyword>
<comment type="similarity">
    <text evidence="1">Belongs to the alpha-IPM synthase/homocitrate synthase family.</text>
</comment>
<dbReference type="PANTHER" id="PTHR42880:SF1">
    <property type="entry name" value="ISOPROPYLMALATE_HOMOCITRATE_CITRAMALATE SYNTHASE FAMILY PROTEIN"/>
    <property type="match status" value="1"/>
</dbReference>
<keyword evidence="4" id="KW-0670">Pyruvate</keyword>
<keyword evidence="5" id="KW-1185">Reference proteome</keyword>
<dbReference type="Gene3D" id="1.10.238.260">
    <property type="match status" value="1"/>
</dbReference>
<evidence type="ECO:0000313" key="5">
    <source>
        <dbReference type="Proteomes" id="UP000005270"/>
    </source>
</evidence>
<dbReference type="HOGENOM" id="CLU_022158_5_0_2"/>
<dbReference type="InterPro" id="IPR013785">
    <property type="entry name" value="Aldolase_TIM"/>
</dbReference>
<sequence>MDRLFRDVFPFTEPPRVKVVNWAKTVLSKIYLTDTTLRDGQQGWKYLSVEEGLEIYELLHEIGGKGSIRSTEVFLYTGRDRALAKAIMEKGYEYPKPVAWIRASLQDLNLVSETGLDEAVVLMSISDYHIVYKFNSTRDVVIGKYISVAEEAFKRGIKVKASLEDVTRADLDNVVIPFLQKLINLSEKYGVQLKVKLPDTLGVGMPFEFVPPPRGIPALVTRIREKTGLPEEDIEFHGHNDLGLAVANHLAAWFYGAASSNVTLLGIGERAGNCPLEVMAIHYAGIKGLSDINLKPLGRVRELFEKMGYRVPDHLPILGKNAFKTKAGIHADGLLKNPEVYLPFDPYYLLGIPVGVEITPHSGRAAVALWLKQVLGEDSISKDSQAIQQIFDEVVQLFEKTGRTQPLTDEEMLEIASKYYPKLREKR</sequence>
<dbReference type="AlphaFoldDB" id="I3TEL0"/>
<name>I3TEL0_THEC1</name>
<dbReference type="PROSITE" id="PS50991">
    <property type="entry name" value="PYR_CT"/>
    <property type="match status" value="1"/>
</dbReference>
<evidence type="ECO:0000259" key="3">
    <source>
        <dbReference type="PROSITE" id="PS50991"/>
    </source>
</evidence>
<dbReference type="FunCoup" id="I3TEL0">
    <property type="interactions" value="142"/>
</dbReference>
<proteinExistence type="inferred from homology"/>
<protein>
    <submittedName>
        <fullName evidence="4">Pyruvate carboxyltransferase</fullName>
    </submittedName>
</protein>
<reference evidence="4 5" key="1">
    <citation type="journal article" date="2012" name="J. Bacteriol.">
        <title>Complete genome sequence of the hyperthermophilic cellulolytic Crenarchaeon 'Thermogladius cellulolyticus' 1633.</title>
        <authorList>
            <person name="Mardanov A.V."/>
            <person name="Kochetkova T.V."/>
            <person name="Beletsky A.V."/>
            <person name="Bonch-Osmolovskaya E.A."/>
            <person name="Ravin N.V."/>
            <person name="Skryabin K.G."/>
        </authorList>
    </citation>
    <scope>NUCLEOTIDE SEQUENCE [LARGE SCALE GENOMIC DNA]</scope>
    <source>
        <strain evidence="5">DSM 22663 / VKM B-2946 / 1633</strain>
    </source>
</reference>
<dbReference type="GeneID" id="13013090"/>
<organism evidence="4 5">
    <name type="scientific">Thermogladius calderae (strain DSM 22663 / VKM B-2946 / 1633)</name>
    <dbReference type="NCBI Taxonomy" id="1184251"/>
    <lineage>
        <taxon>Archaea</taxon>
        <taxon>Thermoproteota</taxon>
        <taxon>Thermoprotei</taxon>
        <taxon>Desulfurococcales</taxon>
        <taxon>Desulfurococcaceae</taxon>
        <taxon>Thermogladius</taxon>
    </lineage>
</organism>
<dbReference type="InterPro" id="IPR000891">
    <property type="entry name" value="PYR_CT"/>
</dbReference>
<dbReference type="eggNOG" id="arCOG02093">
    <property type="taxonomic scope" value="Archaea"/>
</dbReference>
<dbReference type="Proteomes" id="UP000005270">
    <property type="component" value="Chromosome"/>
</dbReference>
<dbReference type="Gene3D" id="3.20.20.70">
    <property type="entry name" value="Aldolase class I"/>
    <property type="match status" value="1"/>
</dbReference>
<dbReference type="OrthoDB" id="6555at2157"/>
<dbReference type="Pfam" id="PF22617">
    <property type="entry name" value="HCS_D2"/>
    <property type="match status" value="1"/>
</dbReference>
<accession>I3TEL0</accession>
<dbReference type="KEGG" id="thg:TCELL_0774"/>
<dbReference type="PANTHER" id="PTHR42880">
    <property type="entry name" value="HOMOCITRATE SYNTHASE"/>
    <property type="match status" value="1"/>
</dbReference>
<dbReference type="STRING" id="1184251.TCELL_0774"/>
<evidence type="ECO:0000256" key="1">
    <source>
        <dbReference type="ARBA" id="ARBA00006154"/>
    </source>
</evidence>
<dbReference type="Pfam" id="PF00682">
    <property type="entry name" value="HMGL-like"/>
    <property type="match status" value="1"/>
</dbReference>
<evidence type="ECO:0000256" key="2">
    <source>
        <dbReference type="ARBA" id="ARBA00022679"/>
    </source>
</evidence>
<dbReference type="InterPro" id="IPR002034">
    <property type="entry name" value="AIPM/Hcit_synth_CS"/>
</dbReference>
<dbReference type="GO" id="GO:0019752">
    <property type="term" value="P:carboxylic acid metabolic process"/>
    <property type="evidence" value="ECO:0007669"/>
    <property type="project" value="InterPro"/>
</dbReference>
<dbReference type="InParanoid" id="I3TEL0"/>
<dbReference type="SUPFAM" id="SSF51569">
    <property type="entry name" value="Aldolase"/>
    <property type="match status" value="1"/>
</dbReference>
<feature type="domain" description="Pyruvate carboxyltransferase" evidence="3">
    <location>
        <begin position="30"/>
        <end position="298"/>
    </location>
</feature>
<dbReference type="InterPro" id="IPR054691">
    <property type="entry name" value="LeuA/HCS_post-cat"/>
</dbReference>
<dbReference type="EMBL" id="CP003531">
    <property type="protein sequence ID" value="AFK51198.1"/>
    <property type="molecule type" value="Genomic_DNA"/>
</dbReference>